<evidence type="ECO:0000313" key="2">
    <source>
        <dbReference type="Proteomes" id="UP000799118"/>
    </source>
</evidence>
<sequence>MPPSRTVKTHKRVKKAQMRIERGHPYRRERFSLEDEFADSGAETSSFDMEIERWKFSFQIGIALNNAIKEDPHAMDTSA</sequence>
<protein>
    <submittedName>
        <fullName evidence="1">Uncharacterized protein</fullName>
    </submittedName>
</protein>
<reference evidence="1" key="1">
    <citation type="journal article" date="2019" name="Environ. Microbiol.">
        <title>Fungal ecological strategies reflected in gene transcription - a case study of two litter decomposers.</title>
        <authorList>
            <person name="Barbi F."/>
            <person name="Kohler A."/>
            <person name="Barry K."/>
            <person name="Baskaran P."/>
            <person name="Daum C."/>
            <person name="Fauchery L."/>
            <person name="Ihrmark K."/>
            <person name="Kuo A."/>
            <person name="LaButti K."/>
            <person name="Lipzen A."/>
            <person name="Morin E."/>
            <person name="Grigoriev I.V."/>
            <person name="Henrissat B."/>
            <person name="Lindahl B."/>
            <person name="Martin F."/>
        </authorList>
    </citation>
    <scope>NUCLEOTIDE SEQUENCE</scope>
    <source>
        <strain evidence="1">JB14</strain>
    </source>
</reference>
<proteinExistence type="predicted"/>
<dbReference type="Proteomes" id="UP000799118">
    <property type="component" value="Unassembled WGS sequence"/>
</dbReference>
<evidence type="ECO:0000313" key="1">
    <source>
        <dbReference type="EMBL" id="KAE9397618.1"/>
    </source>
</evidence>
<organism evidence="1 2">
    <name type="scientific">Gymnopus androsaceus JB14</name>
    <dbReference type="NCBI Taxonomy" id="1447944"/>
    <lineage>
        <taxon>Eukaryota</taxon>
        <taxon>Fungi</taxon>
        <taxon>Dikarya</taxon>
        <taxon>Basidiomycota</taxon>
        <taxon>Agaricomycotina</taxon>
        <taxon>Agaricomycetes</taxon>
        <taxon>Agaricomycetidae</taxon>
        <taxon>Agaricales</taxon>
        <taxon>Marasmiineae</taxon>
        <taxon>Omphalotaceae</taxon>
        <taxon>Gymnopus</taxon>
    </lineage>
</organism>
<gene>
    <name evidence="1" type="ORF">BT96DRAFT_995576</name>
</gene>
<accession>A0A6A4HJJ4</accession>
<dbReference type="AlphaFoldDB" id="A0A6A4HJJ4"/>
<dbReference type="EMBL" id="ML769494">
    <property type="protein sequence ID" value="KAE9397618.1"/>
    <property type="molecule type" value="Genomic_DNA"/>
</dbReference>
<name>A0A6A4HJJ4_9AGAR</name>
<keyword evidence="2" id="KW-1185">Reference proteome</keyword>